<dbReference type="Proteomes" id="UP001479290">
    <property type="component" value="Unassembled WGS sequence"/>
</dbReference>
<comment type="caution">
    <text evidence="1">The sequence shown here is derived from an EMBL/GenBank/DDBJ whole genome shotgun (WGS) entry which is preliminary data.</text>
</comment>
<dbReference type="EMBL" id="JAWDJR010000014">
    <property type="protein sequence ID" value="KAK9963563.1"/>
    <property type="molecule type" value="Genomic_DNA"/>
</dbReference>
<proteinExistence type="predicted"/>
<protein>
    <submittedName>
        <fullName evidence="1">Uncharacterized protein</fullName>
    </submittedName>
</protein>
<evidence type="ECO:0000313" key="2">
    <source>
        <dbReference type="Proteomes" id="UP001479290"/>
    </source>
</evidence>
<name>A0AAW1ZSG6_CULAL</name>
<evidence type="ECO:0000313" key="1">
    <source>
        <dbReference type="EMBL" id="KAK9963563.1"/>
    </source>
</evidence>
<gene>
    <name evidence="1" type="ORF">ABG768_006736</name>
</gene>
<organism evidence="1 2">
    <name type="scientific">Culter alburnus</name>
    <name type="common">Topmouth culter</name>
    <dbReference type="NCBI Taxonomy" id="194366"/>
    <lineage>
        <taxon>Eukaryota</taxon>
        <taxon>Metazoa</taxon>
        <taxon>Chordata</taxon>
        <taxon>Craniata</taxon>
        <taxon>Vertebrata</taxon>
        <taxon>Euteleostomi</taxon>
        <taxon>Actinopterygii</taxon>
        <taxon>Neopterygii</taxon>
        <taxon>Teleostei</taxon>
        <taxon>Ostariophysi</taxon>
        <taxon>Cypriniformes</taxon>
        <taxon>Xenocyprididae</taxon>
        <taxon>Xenocypridinae</taxon>
        <taxon>Culter</taxon>
    </lineage>
</organism>
<reference evidence="1 2" key="1">
    <citation type="submission" date="2024-05" db="EMBL/GenBank/DDBJ databases">
        <title>A high-quality chromosomal-level genome assembly of Topmouth culter (Culter alburnus).</title>
        <authorList>
            <person name="Zhao H."/>
        </authorList>
    </citation>
    <scope>NUCLEOTIDE SEQUENCE [LARGE SCALE GENOMIC DNA]</scope>
    <source>
        <strain evidence="1">CATC2023</strain>
        <tissue evidence="1">Muscle</tissue>
    </source>
</reference>
<keyword evidence="2" id="KW-1185">Reference proteome</keyword>
<dbReference type="AlphaFoldDB" id="A0AAW1ZSG6"/>
<sequence>MTNLNKIWDCHLQNSCLLEEYVEEFLELYNKTSSDDETLKQLFWSRMDDILGQFFSKFVEYALWVFADPPSLWESWRTMPLTLTPRDFQHLQQPSLCLLQIGLIVPAQSVLDSKRRLPAQT</sequence>
<accession>A0AAW1ZSG6</accession>